<dbReference type="CDD" id="cd15543">
    <property type="entry name" value="PHD_RSF1"/>
    <property type="match status" value="1"/>
</dbReference>
<dbReference type="SMART" id="SM01014">
    <property type="entry name" value="ARID"/>
    <property type="match status" value="1"/>
</dbReference>
<keyword evidence="5" id="KW-0862">Zinc</keyword>
<dbReference type="SUPFAM" id="SSF51197">
    <property type="entry name" value="Clavaminate synthase-like"/>
    <property type="match status" value="1"/>
</dbReference>
<dbReference type="InterPro" id="IPR013637">
    <property type="entry name" value="Lys_sp_deMease-like_dom"/>
</dbReference>
<dbReference type="CDD" id="cd15489">
    <property type="entry name" value="PHD_SF"/>
    <property type="match status" value="1"/>
</dbReference>
<dbReference type="InterPro" id="IPR003349">
    <property type="entry name" value="JmjN"/>
</dbReference>
<dbReference type="InterPro" id="IPR003347">
    <property type="entry name" value="JmjC_dom"/>
</dbReference>
<evidence type="ECO:0000313" key="12">
    <source>
        <dbReference type="EMBL" id="CAG1835973.1"/>
    </source>
</evidence>
<dbReference type="GO" id="GO:0008270">
    <property type="term" value="F:zinc ion binding"/>
    <property type="evidence" value="ECO:0007669"/>
    <property type="project" value="UniProtKB-KW"/>
</dbReference>
<evidence type="ECO:0000256" key="6">
    <source>
        <dbReference type="ARBA" id="ARBA00023242"/>
    </source>
</evidence>
<dbReference type="FunFam" id="2.60.120.650:FF:000042">
    <property type="entry name" value="Transcription factor jumonji (JmjC) domain-containing protein"/>
    <property type="match status" value="1"/>
</dbReference>
<feature type="domain" description="JmjN" evidence="10">
    <location>
        <begin position="34"/>
        <end position="75"/>
    </location>
</feature>
<evidence type="ECO:0000256" key="5">
    <source>
        <dbReference type="ARBA" id="ARBA00022833"/>
    </source>
</evidence>
<name>A0A8D6ZTF9_MUSAM</name>
<evidence type="ECO:0000259" key="8">
    <source>
        <dbReference type="PROSITE" id="PS50016"/>
    </source>
</evidence>
<accession>A0A8D6ZTF9</accession>
<evidence type="ECO:0000259" key="11">
    <source>
        <dbReference type="PROSITE" id="PS51184"/>
    </source>
</evidence>
<proteinExistence type="predicted"/>
<dbReference type="PROSITE" id="PS50016">
    <property type="entry name" value="ZF_PHD_2"/>
    <property type="match status" value="2"/>
</dbReference>
<dbReference type="PROSITE" id="PS51183">
    <property type="entry name" value="JMJN"/>
    <property type="match status" value="1"/>
</dbReference>
<keyword evidence="2" id="KW-0479">Metal-binding</keyword>
<dbReference type="InterPro" id="IPR011011">
    <property type="entry name" value="Znf_FYVE_PHD"/>
</dbReference>
<dbReference type="InterPro" id="IPR013083">
    <property type="entry name" value="Znf_RING/FYVE/PHD"/>
</dbReference>
<dbReference type="GO" id="GO:0010468">
    <property type="term" value="P:regulation of gene expression"/>
    <property type="evidence" value="ECO:0007669"/>
    <property type="project" value="UniProtKB-ARBA"/>
</dbReference>
<dbReference type="PANTHER" id="PTHR10694:SF133">
    <property type="entry name" value="LYSINE-SPECIFIC DEMETHYLASE JMJ17"/>
    <property type="match status" value="1"/>
</dbReference>
<dbReference type="InterPro" id="IPR001606">
    <property type="entry name" value="ARID_dom"/>
</dbReference>
<evidence type="ECO:0000256" key="7">
    <source>
        <dbReference type="PROSITE-ProRule" id="PRU00146"/>
    </source>
</evidence>
<gene>
    <name evidence="12" type="ORF">GSMUA_239420.1</name>
</gene>
<dbReference type="SMART" id="SM00558">
    <property type="entry name" value="JmjC"/>
    <property type="match status" value="1"/>
</dbReference>
<feature type="domain" description="ARID" evidence="9">
    <location>
        <begin position="101"/>
        <end position="196"/>
    </location>
</feature>
<dbReference type="Pfam" id="PF02928">
    <property type="entry name" value="zf-C5HC2"/>
    <property type="match status" value="1"/>
</dbReference>
<dbReference type="GO" id="GO:0005634">
    <property type="term" value="C:nucleus"/>
    <property type="evidence" value="ECO:0007669"/>
    <property type="project" value="UniProtKB-SubCell"/>
</dbReference>
<dbReference type="CDD" id="cd16100">
    <property type="entry name" value="ARID"/>
    <property type="match status" value="1"/>
</dbReference>
<dbReference type="SMART" id="SM00501">
    <property type="entry name" value="BRIGHT"/>
    <property type="match status" value="1"/>
</dbReference>
<dbReference type="PANTHER" id="PTHR10694">
    <property type="entry name" value="LYSINE-SPECIFIC DEMETHYLASE"/>
    <property type="match status" value="1"/>
</dbReference>
<dbReference type="Pfam" id="PF02373">
    <property type="entry name" value="JmjC"/>
    <property type="match status" value="1"/>
</dbReference>
<evidence type="ECO:0000259" key="10">
    <source>
        <dbReference type="PROSITE" id="PS51183"/>
    </source>
</evidence>
<dbReference type="Gene3D" id="3.30.40.10">
    <property type="entry name" value="Zinc/RING finger domain, C3HC4 (zinc finger)"/>
    <property type="match status" value="3"/>
</dbReference>
<dbReference type="EMBL" id="HG996474">
    <property type="protein sequence ID" value="CAG1835973.1"/>
    <property type="molecule type" value="Genomic_DNA"/>
</dbReference>
<dbReference type="InterPro" id="IPR036431">
    <property type="entry name" value="ARID_dom_sf"/>
</dbReference>
<dbReference type="SMART" id="SM00249">
    <property type="entry name" value="PHD"/>
    <property type="match status" value="3"/>
</dbReference>
<dbReference type="Pfam" id="PF08429">
    <property type="entry name" value="PLU-1"/>
    <property type="match status" value="3"/>
</dbReference>
<dbReference type="PROSITE" id="PS51184">
    <property type="entry name" value="JMJC"/>
    <property type="match status" value="1"/>
</dbReference>
<feature type="domain" description="JmjC" evidence="11">
    <location>
        <begin position="386"/>
        <end position="552"/>
    </location>
</feature>
<dbReference type="SUPFAM" id="SSF46774">
    <property type="entry name" value="ARID-like"/>
    <property type="match status" value="1"/>
</dbReference>
<dbReference type="GO" id="GO:0003677">
    <property type="term" value="F:DNA binding"/>
    <property type="evidence" value="ECO:0007669"/>
    <property type="project" value="InterPro"/>
</dbReference>
<sequence>MGKGRPRAVEKGVLGHALGSAASSSSSATVVPQAPVFYPTEEEFADPLAFIFKIRPLAEPFGICRIVPPRSWNPPFALDRAAFTFPTKSQAIHRLQARPPSCDPATFRLEYGRFLESHLGKRSLPRRVVFEGDDLDLCRLFNAVKRYGGYDMVCAEKRWADVARFVRPAIKISECAKHVLCQLYREHLYDYEEYNSRLDRGTKKGKSTRRCPERNTSTQIEIPNRKRRRKGLGCERAKEVVEEVLDQICEQCKSGLHGEVMLLCDRCDKGCHLYCLSPPLEKIPSGNWYCLECVNSDTDCFGFEPGKLYSVNAFKRMDDRMRRKWFGQTNASRVQIEKRFWEIVEGRSGEVEVMYGSDLDTSLYGSGFPRANDPIPSSIDPNVWRQYASSPWNLNNLPKLPGSMLRAVRENIAGVMVPWLYVGMLFSSFCWHVEDHCFYSINYLHWGEPKCWYGVPGSEANAFEQVMRTTLPDLFEAQPDLLFQLVTMLNPSILLEKGVPVYSVLQEPGNFVITFPRSFHGGFNFGLNCAEAVNFAPADWLPHGGVGADLYRLYRKAAVLSHEELLCVAVKSDCDSKALPYLKEEMQMVFVREKKYREQLWVNGIVRSSPMCPKKHPNYVGCEEDPACVICQQYLYLSAITCSCRPSTFVCLEHWRHLCECKPEKHHLLYRHTLAELGDLLHMVSSVSEMTNMVETLQNRLSQGPGCNLYPNRSSAITKKVKGGDISYSQLAEDWLSHSCHILEIPFENSAYLSALKEAQQFLWADHDMDPVRDMKIKLIEAQRWALDINSCVSKVESFMHCPQKYNERVSLDELEKLLNFRPLPCYEAGSSKLKTLAEDAQNLVIEVQSALSSYLSIDKLEMLYNRTTEFPVSLQITERLSCEIASAKNWLNNAHLCLMEKKPGSIDIDFFNELKSEMQELHVSLPEVDSFSNMYKDVESWKIRCEDILKGPLRLKELEDFLIVADNLIVSIPEIDLLRKYRSDACSWACHLQDVLQNLNERNDYGNIVIELSHILKAGELLRVQVDELPLVKAELKKSICRENALKALATPMPLGFIQQVLNEASQLEIENEQLFIDISEVLRRAVSWEERAKSALEHVAHISDFQNIIRDSEGILVGLPSLANVQDAMSVALLWISRSQPYLEQTMNRNPSDHLLKLDELKELVSQSELLKVTVDASEKLQSILKEVERWVQYAYSLLEHAKSLFNIHHADLIVGHNFLTKIVELLSKVDSAIEDGQSLCFHFKELPELRNASSSLQWCSTALSFCYKVPLLKEVERLLEDADCLPIIFADSYLAEVLIVGVNCLRKALSILPEPHNFKRCKLKDVETILDEIQKYIVPYPLIVSQIQSAIQKHKSWLKQVNACFQLPSEQLWPSLLELKEHGEAVAFECSEFYRVASEVGKIENWMSECHVLLDPVVGDLDSLSAGLVQIKGSLDKALCVYRGSKGRRAREFSVCCPNYAGNEEVYTCLVCDDRFHYSCVGPPLANAGMTSEYSCPFCLCVESGSLPRNGNQTLISRGIRPEIKSFCELLSAAKDFHARFKELNLVEEIVKQALECKFNLTEIVHHTTSYHGNDLSSISESFLNALKAIAVAGIYDHEDCCNLELALSKNSWKVRVKKLLRGSKKPVLQQIQRLIKEGIAMGIASEDHFMREIAEVRQISLRWADVAKKVISDSGDLALSEVYKLISEGENLPLNLEKELKSLRARSLLYCICRKPYDQRAMIACDQCDEWYHFDCIDLHEPPQKTFYCPACRPSLEEFISLPQAMRNEERSSNVGGPDTPPVCQRESKRRGSISFGSNLHQKLQDAVDLLEVLRFSDIDQLWRENKRPLHRTAKRRSKLGGVYVILAFNF</sequence>
<dbReference type="SUPFAM" id="SSF57903">
    <property type="entry name" value="FYVE/PHD zinc finger"/>
    <property type="match status" value="3"/>
</dbReference>
<evidence type="ECO:0000256" key="2">
    <source>
        <dbReference type="ARBA" id="ARBA00022723"/>
    </source>
</evidence>
<evidence type="ECO:0000256" key="3">
    <source>
        <dbReference type="ARBA" id="ARBA00022737"/>
    </source>
</evidence>
<dbReference type="Gene3D" id="2.60.120.650">
    <property type="entry name" value="Cupin"/>
    <property type="match status" value="2"/>
</dbReference>
<evidence type="ECO:0000259" key="9">
    <source>
        <dbReference type="PROSITE" id="PS51011"/>
    </source>
</evidence>
<dbReference type="InterPro" id="IPR001965">
    <property type="entry name" value="Znf_PHD"/>
</dbReference>
<keyword evidence="4 7" id="KW-0863">Zinc-finger</keyword>
<reference evidence="12" key="1">
    <citation type="submission" date="2021-03" db="EMBL/GenBank/DDBJ databases">
        <authorList>
            <consortium name="Genoscope - CEA"/>
            <person name="William W."/>
        </authorList>
    </citation>
    <scope>NUCLEOTIDE SEQUENCE</scope>
    <source>
        <strain evidence="12">Doubled-haploid Pahang</strain>
    </source>
</reference>
<feature type="domain" description="PHD-type" evidence="8">
    <location>
        <begin position="246"/>
        <end position="296"/>
    </location>
</feature>
<dbReference type="InterPro" id="IPR004198">
    <property type="entry name" value="Znf_C5HC2"/>
</dbReference>
<dbReference type="PROSITE" id="PS01359">
    <property type="entry name" value="ZF_PHD_1"/>
    <property type="match status" value="1"/>
</dbReference>
<keyword evidence="3" id="KW-0677">Repeat</keyword>
<dbReference type="InterPro" id="IPR019786">
    <property type="entry name" value="Zinc_finger_PHD-type_CS"/>
</dbReference>
<evidence type="ECO:0000256" key="4">
    <source>
        <dbReference type="ARBA" id="ARBA00022771"/>
    </source>
</evidence>
<protein>
    <submittedName>
        <fullName evidence="12">(wild Malaysian banana) hypothetical protein</fullName>
    </submittedName>
</protein>
<feature type="domain" description="PHD-type" evidence="8">
    <location>
        <begin position="1712"/>
        <end position="1759"/>
    </location>
</feature>
<organism evidence="12">
    <name type="scientific">Musa acuminata subsp. malaccensis</name>
    <name type="common">Wild banana</name>
    <name type="synonym">Musa malaccensis</name>
    <dbReference type="NCBI Taxonomy" id="214687"/>
    <lineage>
        <taxon>Eukaryota</taxon>
        <taxon>Viridiplantae</taxon>
        <taxon>Streptophyta</taxon>
        <taxon>Embryophyta</taxon>
        <taxon>Tracheophyta</taxon>
        <taxon>Spermatophyta</taxon>
        <taxon>Magnoliopsida</taxon>
        <taxon>Liliopsida</taxon>
        <taxon>Zingiberales</taxon>
        <taxon>Musaceae</taxon>
        <taxon>Musa</taxon>
    </lineage>
</organism>
<evidence type="ECO:0000256" key="1">
    <source>
        <dbReference type="ARBA" id="ARBA00004123"/>
    </source>
</evidence>
<comment type="subcellular location">
    <subcellularLocation>
        <location evidence="1">Nucleus</location>
    </subcellularLocation>
</comment>
<dbReference type="Gene3D" id="1.10.150.60">
    <property type="entry name" value="ARID DNA-binding domain"/>
    <property type="match status" value="1"/>
</dbReference>
<dbReference type="Pfam" id="PF01388">
    <property type="entry name" value="ARID"/>
    <property type="match status" value="1"/>
</dbReference>
<dbReference type="Pfam" id="PF02375">
    <property type="entry name" value="JmjN"/>
    <property type="match status" value="1"/>
</dbReference>
<dbReference type="SMART" id="SM00545">
    <property type="entry name" value="JmjN"/>
    <property type="match status" value="1"/>
</dbReference>
<keyword evidence="6" id="KW-0539">Nucleus</keyword>
<dbReference type="InterPro" id="IPR019787">
    <property type="entry name" value="Znf_PHD-finger"/>
</dbReference>
<dbReference type="PROSITE" id="PS51011">
    <property type="entry name" value="ARID"/>
    <property type="match status" value="1"/>
</dbReference>
<dbReference type="Pfam" id="PF00628">
    <property type="entry name" value="PHD"/>
    <property type="match status" value="2"/>
</dbReference>